<proteinExistence type="predicted"/>
<evidence type="ECO:0000313" key="2">
    <source>
        <dbReference type="EMBL" id="SFC35404.1"/>
    </source>
</evidence>
<keyword evidence="1" id="KW-1133">Transmembrane helix</keyword>
<evidence type="ECO:0000256" key="1">
    <source>
        <dbReference type="SAM" id="Phobius"/>
    </source>
</evidence>
<evidence type="ECO:0000313" key="3">
    <source>
        <dbReference type="Proteomes" id="UP000198728"/>
    </source>
</evidence>
<gene>
    <name evidence="2" type="ORF">SAMN04488094_10483</name>
</gene>
<accession>A0A1I1IGI0</accession>
<feature type="transmembrane region" description="Helical" evidence="1">
    <location>
        <begin position="7"/>
        <end position="25"/>
    </location>
</feature>
<dbReference type="Proteomes" id="UP000198728">
    <property type="component" value="Unassembled WGS sequence"/>
</dbReference>
<name>A0A1I1IGI0_9RHOB</name>
<sequence>MILKERVFWTVSAFGAIGAILGFGHNFIQTHSLPENWMIDLLIVSFLGAFSGGLFIFLLANTDREDIPRLVILATLSGFFWKPVIEAGQLYINKSREEQLATKASDAIQEIAELNNAASNGMIDKQEAIQRSLKSASVISESLHSIDSQSTSKALAAQLGYQSTQLDPEFLNAIQAVEGLDFYKGSNPDTTVGITPLPFQMTDPSNPIGEGYYNGSIKGLLDGFYGTIADPQKNGG</sequence>
<keyword evidence="1" id="KW-0812">Transmembrane</keyword>
<feature type="transmembrane region" description="Helical" evidence="1">
    <location>
        <begin position="37"/>
        <end position="60"/>
    </location>
</feature>
<dbReference type="AlphaFoldDB" id="A0A1I1IGI0"/>
<organism evidence="2 3">
    <name type="scientific">Tropicimonas isoalkanivorans</name>
    <dbReference type="NCBI Taxonomy" id="441112"/>
    <lineage>
        <taxon>Bacteria</taxon>
        <taxon>Pseudomonadati</taxon>
        <taxon>Pseudomonadota</taxon>
        <taxon>Alphaproteobacteria</taxon>
        <taxon>Rhodobacterales</taxon>
        <taxon>Roseobacteraceae</taxon>
        <taxon>Tropicimonas</taxon>
    </lineage>
</organism>
<dbReference type="RefSeq" id="WP_218152846.1">
    <property type="nucleotide sequence ID" value="NZ_FOLG01000004.1"/>
</dbReference>
<dbReference type="EMBL" id="FOLG01000004">
    <property type="protein sequence ID" value="SFC35404.1"/>
    <property type="molecule type" value="Genomic_DNA"/>
</dbReference>
<keyword evidence="3" id="KW-1185">Reference proteome</keyword>
<protein>
    <submittedName>
        <fullName evidence="2">Uncharacterized protein</fullName>
    </submittedName>
</protein>
<keyword evidence="1" id="KW-0472">Membrane</keyword>
<reference evidence="2 3" key="1">
    <citation type="submission" date="2016-10" db="EMBL/GenBank/DDBJ databases">
        <authorList>
            <person name="de Groot N.N."/>
        </authorList>
    </citation>
    <scope>NUCLEOTIDE SEQUENCE [LARGE SCALE GENOMIC DNA]</scope>
    <source>
        <strain evidence="2 3">DSM 19548</strain>
    </source>
</reference>